<comment type="caution">
    <text evidence="2">The sequence shown here is derived from an EMBL/GenBank/DDBJ whole genome shotgun (WGS) entry which is preliminary data.</text>
</comment>
<keyword evidence="3" id="KW-1185">Reference proteome</keyword>
<feature type="region of interest" description="Disordered" evidence="1">
    <location>
        <begin position="235"/>
        <end position="290"/>
    </location>
</feature>
<dbReference type="Proteomes" id="UP000297910">
    <property type="component" value="Unassembled WGS sequence"/>
</dbReference>
<feature type="compositionally biased region" description="Pro residues" evidence="1">
    <location>
        <begin position="346"/>
        <end position="358"/>
    </location>
</feature>
<reference evidence="2 3" key="1">
    <citation type="submission" date="2017-12" db="EMBL/GenBank/DDBJ databases">
        <title>Comparative genomics of Botrytis spp.</title>
        <authorList>
            <person name="Valero-Jimenez C.A."/>
            <person name="Tapia P."/>
            <person name="Veloso J."/>
            <person name="Silva-Moreno E."/>
            <person name="Staats M."/>
            <person name="Valdes J.H."/>
            <person name="Van Kan J.A.L."/>
        </authorList>
    </citation>
    <scope>NUCLEOTIDE SEQUENCE [LARGE SCALE GENOMIC DNA]</scope>
    <source>
        <strain evidence="2 3">Bp0003</strain>
    </source>
</reference>
<proteinExistence type="predicted"/>
<evidence type="ECO:0000256" key="1">
    <source>
        <dbReference type="SAM" id="MobiDB-lite"/>
    </source>
</evidence>
<feature type="compositionally biased region" description="Pro residues" evidence="1">
    <location>
        <begin position="194"/>
        <end position="205"/>
    </location>
</feature>
<feature type="compositionally biased region" description="Pro residues" evidence="1">
    <location>
        <begin position="243"/>
        <end position="261"/>
    </location>
</feature>
<feature type="region of interest" description="Disordered" evidence="1">
    <location>
        <begin position="309"/>
        <end position="385"/>
    </location>
</feature>
<gene>
    <name evidence="2" type="ORF">BPAE_0148g00110</name>
</gene>
<protein>
    <submittedName>
        <fullName evidence="2">Uncharacterized protein</fullName>
    </submittedName>
</protein>
<sequence>MAEDNVYDPDLDQDLEFYEGSDPAEHVEMPANIEAPHDPLAFHSVGLPRRRKRWLDTAWTWNEPLNPMYEGNMVVKQRPRLYHNLKDPMGQKLSDESKHYGNPQSLLPLNPQNIYIKKFPHPTHSRDRGYVPGSFRRAAKIKIPQDEEDHRKHCNSGTVDPRAPEQLRALDMRDTRPWLQTGFPPPDLAVAPPAAQPEPAPPAPLAPRQAPLPAAPLEQIRPPAAPRVAPVIMNPELDLDAGPPEPRLGPPPSPPQPPHDPPALNQQAAEPAPPQQDPPDRPNVIRAEIPDPRAVVYAEADEHLPAYQLEVPKGEVMPQPEWGEGLERPAPNYPEPPAYEEHNQPPVEPQPQPDPDTPQPINQFPPRLPAAVPRAPAPPPLPSAPRQILLPPLNLPRGLQLGPDNPVLVAVIPPEYLPFILICHVIENNLFHRQIGNIYLRDLRPSTSFYEIKYMLVQEGLGIERMNIRIRVDDGEVQ</sequence>
<evidence type="ECO:0000313" key="2">
    <source>
        <dbReference type="EMBL" id="TGO22981.1"/>
    </source>
</evidence>
<organism evidence="2 3">
    <name type="scientific">Botrytis paeoniae</name>
    <dbReference type="NCBI Taxonomy" id="278948"/>
    <lineage>
        <taxon>Eukaryota</taxon>
        <taxon>Fungi</taxon>
        <taxon>Dikarya</taxon>
        <taxon>Ascomycota</taxon>
        <taxon>Pezizomycotina</taxon>
        <taxon>Leotiomycetes</taxon>
        <taxon>Helotiales</taxon>
        <taxon>Sclerotiniaceae</taxon>
        <taxon>Botrytis</taxon>
    </lineage>
</organism>
<accession>A0A4Z1FN51</accession>
<feature type="region of interest" description="Disordered" evidence="1">
    <location>
        <begin position="177"/>
        <end position="210"/>
    </location>
</feature>
<dbReference type="AlphaFoldDB" id="A0A4Z1FN51"/>
<dbReference type="EMBL" id="PQXI01000148">
    <property type="protein sequence ID" value="TGO22981.1"/>
    <property type="molecule type" value="Genomic_DNA"/>
</dbReference>
<evidence type="ECO:0000313" key="3">
    <source>
        <dbReference type="Proteomes" id="UP000297910"/>
    </source>
</evidence>
<name>A0A4Z1FN51_9HELO</name>